<evidence type="ECO:0000313" key="11">
    <source>
        <dbReference type="EMBL" id="MBW26812.1"/>
    </source>
</evidence>
<evidence type="ECO:0000256" key="7">
    <source>
        <dbReference type="ARBA" id="ARBA00023180"/>
    </source>
</evidence>
<keyword evidence="5 9" id="KW-0732">Signal</keyword>
<evidence type="ECO:0000256" key="4">
    <source>
        <dbReference type="ARBA" id="ARBA00022690"/>
    </source>
</evidence>
<dbReference type="SMART" id="SM00093">
    <property type="entry name" value="SERPIN"/>
    <property type="match status" value="1"/>
</dbReference>
<dbReference type="GO" id="GO:0004867">
    <property type="term" value="F:serine-type endopeptidase inhibitor activity"/>
    <property type="evidence" value="ECO:0007669"/>
    <property type="project" value="UniProtKB-KW"/>
</dbReference>
<dbReference type="InterPro" id="IPR023795">
    <property type="entry name" value="Serpin_CS"/>
</dbReference>
<comment type="subcellular location">
    <subcellularLocation>
        <location evidence="1">Secreted</location>
    </subcellularLocation>
</comment>
<dbReference type="SUPFAM" id="SSF56574">
    <property type="entry name" value="Serpins"/>
    <property type="match status" value="1"/>
</dbReference>
<evidence type="ECO:0000256" key="9">
    <source>
        <dbReference type="SAM" id="SignalP"/>
    </source>
</evidence>
<dbReference type="InterPro" id="IPR000215">
    <property type="entry name" value="Serpin_fam"/>
</dbReference>
<evidence type="ECO:0000256" key="5">
    <source>
        <dbReference type="ARBA" id="ARBA00022729"/>
    </source>
</evidence>
<dbReference type="Pfam" id="PF00079">
    <property type="entry name" value="Serpin"/>
    <property type="match status" value="1"/>
</dbReference>
<comment type="similarity">
    <text evidence="2 8">Belongs to the serpin family.</text>
</comment>
<dbReference type="PROSITE" id="PS00284">
    <property type="entry name" value="SERPIN"/>
    <property type="match status" value="1"/>
</dbReference>
<dbReference type="InterPro" id="IPR023796">
    <property type="entry name" value="Serpin_dom"/>
</dbReference>
<reference evidence="11" key="1">
    <citation type="submission" date="2018-01" db="EMBL/GenBank/DDBJ databases">
        <title>An insight into the sialome of Amazonian anophelines.</title>
        <authorList>
            <person name="Ribeiro J.M."/>
            <person name="Scarpassa V."/>
            <person name="Calvo E."/>
        </authorList>
    </citation>
    <scope>NUCLEOTIDE SEQUENCE</scope>
    <source>
        <tissue evidence="11">Salivary glands</tissue>
    </source>
</reference>
<sequence length="419" mass="47406">MIRPWQSSSVALGRPLFTVLLVYALLLPTPARCSDQTKVTPGTANFEWNLAREIFRHEDSNVVFSPFSLKLLMTLLYEASEPGSQTHRELGIVLGERNLEQTRSFYDHFLESSMKANEDYEFDIGTKMFLDKSRGKLNGGYRELLEQTYRTSLESLSFNGAKAAADRINQWCDKITQGRISQLVNEDTIEGSVLILANVLFLKASWKNSFLEEDTRDQVFYVTDNASVTVPFMSQTDLYDFTEHSELGAKVLRLPYKGRQFSMNMVLPFPNTSLTTVIDRISSEMLQSVSDRFVREEVIVTIPKFKFNYGTLMNEAMQALGVKDIFNRNASLPLLSPLNNSTKPNSVEVSKILQKVGIEINEKGTLAFAATEIQLVNKFGYDGDPFQFEANRPFLFYILDEETNTVLFVGKVIDPSGST</sequence>
<keyword evidence="6" id="KW-0722">Serine protease inhibitor</keyword>
<dbReference type="PANTHER" id="PTHR11461:SF357">
    <property type="entry name" value="SERINE PROTEASE INHIBITOR 27A"/>
    <property type="match status" value="1"/>
</dbReference>
<dbReference type="InterPro" id="IPR042178">
    <property type="entry name" value="Serpin_sf_1"/>
</dbReference>
<dbReference type="EMBL" id="GGFM01006061">
    <property type="protein sequence ID" value="MBW26812.1"/>
    <property type="molecule type" value="Transcribed_RNA"/>
</dbReference>
<dbReference type="FunFam" id="2.30.39.10:FF:000030">
    <property type="entry name" value="Serpin 2"/>
    <property type="match status" value="1"/>
</dbReference>
<accession>A0A2M3ZE68</accession>
<dbReference type="GO" id="GO:0005615">
    <property type="term" value="C:extracellular space"/>
    <property type="evidence" value="ECO:0007669"/>
    <property type="project" value="InterPro"/>
</dbReference>
<dbReference type="Gene3D" id="3.30.497.10">
    <property type="entry name" value="Antithrombin, subunit I, domain 2"/>
    <property type="match status" value="1"/>
</dbReference>
<dbReference type="PANTHER" id="PTHR11461">
    <property type="entry name" value="SERINE PROTEASE INHIBITOR, SERPIN"/>
    <property type="match status" value="1"/>
</dbReference>
<evidence type="ECO:0000256" key="3">
    <source>
        <dbReference type="ARBA" id="ARBA00022525"/>
    </source>
</evidence>
<feature type="domain" description="Serpin" evidence="10">
    <location>
        <begin position="48"/>
        <end position="415"/>
    </location>
</feature>
<dbReference type="Gene3D" id="2.30.39.10">
    <property type="entry name" value="Alpha-1-antitrypsin, domain 1"/>
    <property type="match status" value="1"/>
</dbReference>
<evidence type="ECO:0000259" key="10">
    <source>
        <dbReference type="SMART" id="SM00093"/>
    </source>
</evidence>
<organism evidence="11">
    <name type="scientific">Anopheles braziliensis</name>
    <dbReference type="NCBI Taxonomy" id="58242"/>
    <lineage>
        <taxon>Eukaryota</taxon>
        <taxon>Metazoa</taxon>
        <taxon>Ecdysozoa</taxon>
        <taxon>Arthropoda</taxon>
        <taxon>Hexapoda</taxon>
        <taxon>Insecta</taxon>
        <taxon>Pterygota</taxon>
        <taxon>Neoptera</taxon>
        <taxon>Endopterygota</taxon>
        <taxon>Diptera</taxon>
        <taxon>Nematocera</taxon>
        <taxon>Culicoidea</taxon>
        <taxon>Culicidae</taxon>
        <taxon>Anophelinae</taxon>
        <taxon>Anopheles</taxon>
    </lineage>
</organism>
<dbReference type="InterPro" id="IPR036186">
    <property type="entry name" value="Serpin_sf"/>
</dbReference>
<dbReference type="CDD" id="cd19578">
    <property type="entry name" value="serpinK_insect_SRPN2-like"/>
    <property type="match status" value="1"/>
</dbReference>
<evidence type="ECO:0000256" key="2">
    <source>
        <dbReference type="ARBA" id="ARBA00009500"/>
    </source>
</evidence>
<protein>
    <submittedName>
        <fullName evidence="11">Putative serine proteinase inhibitor</fullName>
    </submittedName>
</protein>
<proteinExistence type="inferred from homology"/>
<evidence type="ECO:0000256" key="6">
    <source>
        <dbReference type="ARBA" id="ARBA00022900"/>
    </source>
</evidence>
<evidence type="ECO:0000256" key="1">
    <source>
        <dbReference type="ARBA" id="ARBA00004613"/>
    </source>
</evidence>
<dbReference type="InterPro" id="IPR042185">
    <property type="entry name" value="Serpin_sf_2"/>
</dbReference>
<name>A0A2M3ZE68_9DIPT</name>
<feature type="signal peptide" evidence="9">
    <location>
        <begin position="1"/>
        <end position="33"/>
    </location>
</feature>
<keyword evidence="7" id="KW-0325">Glycoprotein</keyword>
<dbReference type="AlphaFoldDB" id="A0A2M3ZE68"/>
<keyword evidence="4" id="KW-0646">Protease inhibitor</keyword>
<evidence type="ECO:0000256" key="8">
    <source>
        <dbReference type="RuleBase" id="RU000411"/>
    </source>
</evidence>
<feature type="chain" id="PRO_5014882470" evidence="9">
    <location>
        <begin position="34"/>
        <end position="419"/>
    </location>
</feature>
<keyword evidence="3" id="KW-0964">Secreted</keyword>